<feature type="domain" description="Type I restriction modification DNA specificity" evidence="4">
    <location>
        <begin position="57"/>
        <end position="182"/>
    </location>
</feature>
<name>A0A9D9HUQ4_9BACT</name>
<dbReference type="PANTHER" id="PTHR30408:SF13">
    <property type="entry name" value="TYPE I RESTRICTION ENZYME HINDI SPECIFICITY SUBUNIT"/>
    <property type="match status" value="1"/>
</dbReference>
<gene>
    <name evidence="5" type="ORF">IAA73_08555</name>
</gene>
<dbReference type="AlphaFoldDB" id="A0A9D9HUQ4"/>
<dbReference type="Proteomes" id="UP000823641">
    <property type="component" value="Unassembled WGS sequence"/>
</dbReference>
<dbReference type="InterPro" id="IPR000055">
    <property type="entry name" value="Restrct_endonuc_typeI_TRD"/>
</dbReference>
<dbReference type="Pfam" id="PF01420">
    <property type="entry name" value="Methylase_S"/>
    <property type="match status" value="1"/>
</dbReference>
<keyword evidence="5" id="KW-0378">Hydrolase</keyword>
<protein>
    <submittedName>
        <fullName evidence="5">Restriction endonuclease subunit S</fullName>
    </submittedName>
</protein>
<evidence type="ECO:0000256" key="1">
    <source>
        <dbReference type="ARBA" id="ARBA00010923"/>
    </source>
</evidence>
<dbReference type="InterPro" id="IPR052021">
    <property type="entry name" value="Type-I_RS_S_subunit"/>
</dbReference>
<dbReference type="Gene3D" id="3.90.220.20">
    <property type="entry name" value="DNA methylase specificity domains"/>
    <property type="match status" value="1"/>
</dbReference>
<evidence type="ECO:0000256" key="2">
    <source>
        <dbReference type="ARBA" id="ARBA00022747"/>
    </source>
</evidence>
<dbReference type="PANTHER" id="PTHR30408">
    <property type="entry name" value="TYPE-1 RESTRICTION ENZYME ECOKI SPECIFICITY PROTEIN"/>
    <property type="match status" value="1"/>
</dbReference>
<keyword evidence="2" id="KW-0680">Restriction system</keyword>
<dbReference type="Gene3D" id="1.10.287.1120">
    <property type="entry name" value="Bipartite methylase S protein"/>
    <property type="match status" value="1"/>
</dbReference>
<dbReference type="InterPro" id="IPR044946">
    <property type="entry name" value="Restrct_endonuc_typeI_TRD_sf"/>
</dbReference>
<sequence>MRTGYYTYKPHNLSVRKNKRRNGNLEQQVQALFKAWFVDFEPFKNGKFVDSELGRIPEGWKVGQLDELVEIKYGKDHKKLLPGNIPVYGSGGIMRHVNMPIYEKESVLIPRKGSLNNVLYVNHPFWTVDTMFYTRMKINGIAKFIYLFISPIDLLSMNNGSAVPSMTTEILSKIRLVIPSKNIFDNFESLVAPSFDKIGSCNKEICKLSNLRDTLLPKLLSGELSINTITE</sequence>
<keyword evidence="5" id="KW-0540">Nuclease</keyword>
<dbReference type="EMBL" id="JADIMG010000080">
    <property type="protein sequence ID" value="MBO8460365.1"/>
    <property type="molecule type" value="Genomic_DNA"/>
</dbReference>
<accession>A0A9D9HUQ4</accession>
<comment type="similarity">
    <text evidence="1">Belongs to the type-I restriction system S methylase family.</text>
</comment>
<comment type="caution">
    <text evidence="5">The sequence shown here is derived from an EMBL/GenBank/DDBJ whole genome shotgun (WGS) entry which is preliminary data.</text>
</comment>
<dbReference type="GO" id="GO:0009307">
    <property type="term" value="P:DNA restriction-modification system"/>
    <property type="evidence" value="ECO:0007669"/>
    <property type="project" value="UniProtKB-KW"/>
</dbReference>
<evidence type="ECO:0000313" key="6">
    <source>
        <dbReference type="Proteomes" id="UP000823641"/>
    </source>
</evidence>
<evidence type="ECO:0000313" key="5">
    <source>
        <dbReference type="EMBL" id="MBO8460365.1"/>
    </source>
</evidence>
<dbReference type="CDD" id="cd17288">
    <property type="entry name" value="RMtype1_S_LlaAI06ORF1089P_TRD1-CR1_like"/>
    <property type="match status" value="1"/>
</dbReference>
<evidence type="ECO:0000259" key="4">
    <source>
        <dbReference type="Pfam" id="PF01420"/>
    </source>
</evidence>
<organism evidence="5 6">
    <name type="scientific">Candidatus Gallipaludibacter merdavium</name>
    <dbReference type="NCBI Taxonomy" id="2840839"/>
    <lineage>
        <taxon>Bacteria</taxon>
        <taxon>Pseudomonadati</taxon>
        <taxon>Bacteroidota</taxon>
        <taxon>Bacteroidia</taxon>
        <taxon>Bacteroidales</taxon>
        <taxon>Candidatus Gallipaludibacter</taxon>
    </lineage>
</organism>
<proteinExistence type="inferred from homology"/>
<evidence type="ECO:0000256" key="3">
    <source>
        <dbReference type="ARBA" id="ARBA00023125"/>
    </source>
</evidence>
<reference evidence="5" key="1">
    <citation type="submission" date="2020-10" db="EMBL/GenBank/DDBJ databases">
        <authorList>
            <person name="Gilroy R."/>
        </authorList>
    </citation>
    <scope>NUCLEOTIDE SEQUENCE</scope>
    <source>
        <strain evidence="5">G3-3990</strain>
    </source>
</reference>
<reference evidence="5" key="2">
    <citation type="journal article" date="2021" name="PeerJ">
        <title>Extensive microbial diversity within the chicken gut microbiome revealed by metagenomics and culture.</title>
        <authorList>
            <person name="Gilroy R."/>
            <person name="Ravi A."/>
            <person name="Getino M."/>
            <person name="Pursley I."/>
            <person name="Horton D.L."/>
            <person name="Alikhan N.F."/>
            <person name="Baker D."/>
            <person name="Gharbi K."/>
            <person name="Hall N."/>
            <person name="Watson M."/>
            <person name="Adriaenssens E.M."/>
            <person name="Foster-Nyarko E."/>
            <person name="Jarju S."/>
            <person name="Secka A."/>
            <person name="Antonio M."/>
            <person name="Oren A."/>
            <person name="Chaudhuri R.R."/>
            <person name="La Ragione R."/>
            <person name="Hildebrand F."/>
            <person name="Pallen M.J."/>
        </authorList>
    </citation>
    <scope>NUCLEOTIDE SEQUENCE</scope>
    <source>
        <strain evidence="5">G3-3990</strain>
    </source>
</reference>
<keyword evidence="3" id="KW-0238">DNA-binding</keyword>
<dbReference type="SUPFAM" id="SSF116734">
    <property type="entry name" value="DNA methylase specificity domain"/>
    <property type="match status" value="1"/>
</dbReference>
<keyword evidence="5" id="KW-0255">Endonuclease</keyword>
<dbReference type="GO" id="GO:0003677">
    <property type="term" value="F:DNA binding"/>
    <property type="evidence" value="ECO:0007669"/>
    <property type="project" value="UniProtKB-KW"/>
</dbReference>
<dbReference type="GO" id="GO:0004519">
    <property type="term" value="F:endonuclease activity"/>
    <property type="evidence" value="ECO:0007669"/>
    <property type="project" value="UniProtKB-KW"/>
</dbReference>